<dbReference type="AlphaFoldDB" id="A0AA39CH23"/>
<evidence type="ECO:0000256" key="1">
    <source>
        <dbReference type="SAM" id="Coils"/>
    </source>
</evidence>
<feature type="compositionally biased region" description="Basic and acidic residues" evidence="2">
    <location>
        <begin position="325"/>
        <end position="346"/>
    </location>
</feature>
<keyword evidence="1" id="KW-0175">Coiled coil</keyword>
<name>A0AA39CH23_9EURO</name>
<proteinExistence type="predicted"/>
<protein>
    <submittedName>
        <fullName evidence="3">Uncharacterized protein</fullName>
    </submittedName>
</protein>
<evidence type="ECO:0000256" key="2">
    <source>
        <dbReference type="SAM" id="MobiDB-lite"/>
    </source>
</evidence>
<feature type="coiled-coil region" evidence="1">
    <location>
        <begin position="78"/>
        <end position="112"/>
    </location>
</feature>
<evidence type="ECO:0000313" key="3">
    <source>
        <dbReference type="EMBL" id="KAJ9607977.1"/>
    </source>
</evidence>
<dbReference type="Proteomes" id="UP001172673">
    <property type="component" value="Unassembled WGS sequence"/>
</dbReference>
<comment type="caution">
    <text evidence="3">The sequence shown here is derived from an EMBL/GenBank/DDBJ whole genome shotgun (WGS) entry which is preliminary data.</text>
</comment>
<keyword evidence="4" id="KW-1185">Reference proteome</keyword>
<gene>
    <name evidence="3" type="ORF">H2200_008056</name>
</gene>
<organism evidence="3 4">
    <name type="scientific">Cladophialophora chaetospira</name>
    <dbReference type="NCBI Taxonomy" id="386627"/>
    <lineage>
        <taxon>Eukaryota</taxon>
        <taxon>Fungi</taxon>
        <taxon>Dikarya</taxon>
        <taxon>Ascomycota</taxon>
        <taxon>Pezizomycotina</taxon>
        <taxon>Eurotiomycetes</taxon>
        <taxon>Chaetothyriomycetidae</taxon>
        <taxon>Chaetothyriales</taxon>
        <taxon>Herpotrichiellaceae</taxon>
        <taxon>Cladophialophora</taxon>
    </lineage>
</organism>
<dbReference type="EMBL" id="JAPDRK010000011">
    <property type="protein sequence ID" value="KAJ9607977.1"/>
    <property type="molecule type" value="Genomic_DNA"/>
</dbReference>
<feature type="region of interest" description="Disordered" evidence="2">
    <location>
        <begin position="310"/>
        <end position="346"/>
    </location>
</feature>
<evidence type="ECO:0000313" key="4">
    <source>
        <dbReference type="Proteomes" id="UP001172673"/>
    </source>
</evidence>
<feature type="coiled-coil region" evidence="1">
    <location>
        <begin position="273"/>
        <end position="307"/>
    </location>
</feature>
<feature type="coiled-coil region" evidence="1">
    <location>
        <begin position="143"/>
        <end position="174"/>
    </location>
</feature>
<sequence length="498" mass="56690">MEQLISPRGGTDASTSQTARTTALRNAFVEASEALRASFAKTKGAAFRHKDEYLGKAEPHLGHMISMYSLLLEEISGSEQISELNYKLENELKQESQEVNRLRGRIQDYVAAKEEMSEVNTKLSADLDSCRDKLDDTDHKRVIEQLKSKLASALRELQNTKDEYAKRLDSQATEHTSTLSLAHSSTDLARKQALNAEKELERLGYKHQVDQQLIQTLQMMTDQQAKSIEHFQTVMDQHLKDMADLRAQQDRTLKQNTELVRQSQDTQQLRDEHASLSVAAKEARATIQKLQMEANTLKRRDQEAETINRRADALLAPGPSRKRQHDNEAKEGGVQPDNHKRLRRDDDQVAVTTLVDKVVSSLHHVASLPPPSLMKRLTSFDISDDIPTGDVERTIEEHLQRLPEAHRPARAACILYSILKLKTKREFTPSILMLLKVGYKYANDKAKEEVEKSGSTTCQAIRMLKLYKESDDPDVSEHRRALLHVRVRWGFGFWVPDE</sequence>
<reference evidence="3" key="1">
    <citation type="submission" date="2022-10" db="EMBL/GenBank/DDBJ databases">
        <title>Culturing micro-colonial fungi from biological soil crusts in the Mojave desert and describing Neophaeococcomyces mojavensis, and introducing the new genera and species Taxawa tesnikishii.</title>
        <authorList>
            <person name="Kurbessoian T."/>
            <person name="Stajich J.E."/>
        </authorList>
    </citation>
    <scope>NUCLEOTIDE SEQUENCE</scope>
    <source>
        <strain evidence="3">TK_41</strain>
    </source>
</reference>
<accession>A0AA39CH23</accession>